<accession>A0A6A4I0Z7</accession>
<keyword evidence="1" id="KW-0812">Transmembrane</keyword>
<feature type="transmembrane region" description="Helical" evidence="1">
    <location>
        <begin position="135"/>
        <end position="158"/>
    </location>
</feature>
<keyword evidence="1" id="KW-1133">Transmembrane helix</keyword>
<evidence type="ECO:0000313" key="3">
    <source>
        <dbReference type="Proteomes" id="UP000799118"/>
    </source>
</evidence>
<keyword evidence="1" id="KW-0472">Membrane</keyword>
<organism evidence="2 3">
    <name type="scientific">Gymnopus androsaceus JB14</name>
    <dbReference type="NCBI Taxonomy" id="1447944"/>
    <lineage>
        <taxon>Eukaryota</taxon>
        <taxon>Fungi</taxon>
        <taxon>Dikarya</taxon>
        <taxon>Basidiomycota</taxon>
        <taxon>Agaricomycotina</taxon>
        <taxon>Agaricomycetes</taxon>
        <taxon>Agaricomycetidae</taxon>
        <taxon>Agaricales</taxon>
        <taxon>Marasmiineae</taxon>
        <taxon>Omphalotaceae</taxon>
        <taxon>Gymnopus</taxon>
    </lineage>
</organism>
<gene>
    <name evidence="2" type="ORF">BT96DRAFT_432519</name>
</gene>
<proteinExistence type="predicted"/>
<dbReference type="AlphaFoldDB" id="A0A6A4I0Z7"/>
<reference evidence="2" key="1">
    <citation type="journal article" date="2019" name="Environ. Microbiol.">
        <title>Fungal ecological strategies reflected in gene transcription - a case study of two litter decomposers.</title>
        <authorList>
            <person name="Barbi F."/>
            <person name="Kohler A."/>
            <person name="Barry K."/>
            <person name="Baskaran P."/>
            <person name="Daum C."/>
            <person name="Fauchery L."/>
            <person name="Ihrmark K."/>
            <person name="Kuo A."/>
            <person name="LaButti K."/>
            <person name="Lipzen A."/>
            <person name="Morin E."/>
            <person name="Grigoriev I.V."/>
            <person name="Henrissat B."/>
            <person name="Lindahl B."/>
            <person name="Martin F."/>
        </authorList>
    </citation>
    <scope>NUCLEOTIDE SEQUENCE</scope>
    <source>
        <strain evidence="2">JB14</strain>
    </source>
</reference>
<keyword evidence="3" id="KW-1185">Reference proteome</keyword>
<name>A0A6A4I0Z7_9AGAR</name>
<dbReference type="EMBL" id="ML769418">
    <property type="protein sequence ID" value="KAE9404206.1"/>
    <property type="molecule type" value="Genomic_DNA"/>
</dbReference>
<evidence type="ECO:0000256" key="1">
    <source>
        <dbReference type="SAM" id="Phobius"/>
    </source>
</evidence>
<dbReference type="Proteomes" id="UP000799118">
    <property type="component" value="Unassembled WGS sequence"/>
</dbReference>
<feature type="transmembrane region" description="Helical" evidence="1">
    <location>
        <begin position="93"/>
        <end position="123"/>
    </location>
</feature>
<protein>
    <submittedName>
        <fullName evidence="2">Uncharacterized protein</fullName>
    </submittedName>
</protein>
<evidence type="ECO:0000313" key="2">
    <source>
        <dbReference type="EMBL" id="KAE9404206.1"/>
    </source>
</evidence>
<sequence>MGLSLPEHSLPWKDSEDSHFSNMQSLGASAEDTQPIDGVLQIGVIGLLVRFFIPKRIWTMLTWHNIIQLLSKAHDAFAEQYPLAYSVICATCYFIVLVPIAVILLQIIFLIFYVPFVVARWYIRLLIDSFRNCNFIGLLTCFFIFYFFVAIMDIFIVVEDHPPNIFTVEYHPDPNVTMGSGWY</sequence>